<evidence type="ECO:0000256" key="3">
    <source>
        <dbReference type="ARBA" id="ARBA00022679"/>
    </source>
</evidence>
<keyword evidence="3" id="KW-0808">Transferase</keyword>
<evidence type="ECO:0000256" key="9">
    <source>
        <dbReference type="ARBA" id="ARBA00032370"/>
    </source>
</evidence>
<evidence type="ECO:0000256" key="17">
    <source>
        <dbReference type="SAM" id="Phobius"/>
    </source>
</evidence>
<evidence type="ECO:0000256" key="6">
    <source>
        <dbReference type="ARBA" id="ARBA00022984"/>
    </source>
</evidence>
<evidence type="ECO:0000256" key="1">
    <source>
        <dbReference type="ARBA" id="ARBA00004141"/>
    </source>
</evidence>
<comment type="similarity">
    <text evidence="11">Belongs to the SEDS family. FtsW subfamily.</text>
</comment>
<dbReference type="Pfam" id="PF01098">
    <property type="entry name" value="FTSW_RODA_SPOVE"/>
    <property type="match status" value="1"/>
</dbReference>
<feature type="transmembrane region" description="Helical" evidence="17">
    <location>
        <begin position="79"/>
        <end position="97"/>
    </location>
</feature>
<feature type="transmembrane region" description="Helical" evidence="17">
    <location>
        <begin position="49"/>
        <end position="67"/>
    </location>
</feature>
<dbReference type="PANTHER" id="PTHR30474">
    <property type="entry name" value="CELL CYCLE PROTEIN"/>
    <property type="match status" value="1"/>
</dbReference>
<protein>
    <recommendedName>
        <fullName evidence="12">Probable peptidoglycan glycosyltransferase FtsW</fullName>
        <ecNumber evidence="14">2.4.99.28</ecNumber>
    </recommendedName>
    <alternativeName>
        <fullName evidence="13">Cell division protein FtsW</fullName>
    </alternativeName>
    <alternativeName>
        <fullName evidence="10">Cell wall polymerase</fullName>
    </alternativeName>
    <alternativeName>
        <fullName evidence="9">Peptidoglycan polymerase</fullName>
    </alternativeName>
</protein>
<feature type="transmembrane region" description="Helical" evidence="17">
    <location>
        <begin position="146"/>
        <end position="165"/>
    </location>
</feature>
<gene>
    <name evidence="18" type="ORF">C7K38_10115</name>
</gene>
<evidence type="ECO:0000256" key="15">
    <source>
        <dbReference type="ARBA" id="ARBA00049902"/>
    </source>
</evidence>
<feature type="transmembrane region" description="Helical" evidence="17">
    <location>
        <begin position="171"/>
        <end position="191"/>
    </location>
</feature>
<dbReference type="PANTHER" id="PTHR30474:SF2">
    <property type="entry name" value="PEPTIDOGLYCAN GLYCOSYLTRANSFERASE FTSW-RELATED"/>
    <property type="match status" value="1"/>
</dbReference>
<dbReference type="InterPro" id="IPR001182">
    <property type="entry name" value="FtsW/RodA"/>
</dbReference>
<keyword evidence="4 17" id="KW-0812">Transmembrane</keyword>
<dbReference type="Proteomes" id="UP000268310">
    <property type="component" value="Chromosome"/>
</dbReference>
<evidence type="ECO:0000313" key="18">
    <source>
        <dbReference type="EMBL" id="AYW48700.1"/>
    </source>
</evidence>
<comment type="function">
    <text evidence="16">Peptidoglycan polymerase that is essential for cell division.</text>
</comment>
<feature type="transmembrane region" description="Helical" evidence="17">
    <location>
        <begin position="352"/>
        <end position="375"/>
    </location>
</feature>
<dbReference type="InterPro" id="IPR018365">
    <property type="entry name" value="Cell_cycle_FtsW-rel_CS"/>
</dbReference>
<evidence type="ECO:0000256" key="12">
    <source>
        <dbReference type="ARBA" id="ARBA00041185"/>
    </source>
</evidence>
<dbReference type="RefSeq" id="WP_123936482.1">
    <property type="nucleotide sequence ID" value="NZ_CP027783.1"/>
</dbReference>
<evidence type="ECO:0000256" key="4">
    <source>
        <dbReference type="ARBA" id="ARBA00022692"/>
    </source>
</evidence>
<evidence type="ECO:0000256" key="7">
    <source>
        <dbReference type="ARBA" id="ARBA00022989"/>
    </source>
</evidence>
<evidence type="ECO:0000256" key="14">
    <source>
        <dbReference type="ARBA" id="ARBA00044770"/>
    </source>
</evidence>
<dbReference type="EC" id="2.4.99.28" evidence="14"/>
<keyword evidence="19" id="KW-1185">Reference proteome</keyword>
<reference evidence="18 19" key="1">
    <citation type="journal article" date="2012" name="Int. J. Syst. Evol. Microbiol.">
        <title>Characterization of Tetragenococcus strains from sugar thick juice reveals a novel species, Tetragenococcus osmophilus sp. nov., and divides Tetragenococcus halophilus into two subspecies, T. halophilus subsp. halophilus subsp. nov. and T. halophilus subsp. flandriensis subsp. nov.</title>
        <authorList>
            <person name="Juste A."/>
            <person name="Van Trappen S."/>
            <person name="Verreth C."/>
            <person name="Cleenwerck I."/>
            <person name="De Vos P."/>
            <person name="Lievens B."/>
            <person name="Willems K.A."/>
        </authorList>
    </citation>
    <scope>NUCLEOTIDE SEQUENCE [LARGE SCALE GENOMIC DNA]</scope>
    <source>
        <strain evidence="18 19">JCM 31126</strain>
    </source>
</reference>
<feature type="transmembrane region" description="Helical" evidence="17">
    <location>
        <begin position="12"/>
        <end position="37"/>
    </location>
</feature>
<proteinExistence type="inferred from homology"/>
<keyword evidence="5" id="KW-0133">Cell shape</keyword>
<evidence type="ECO:0000256" key="8">
    <source>
        <dbReference type="ARBA" id="ARBA00023136"/>
    </source>
</evidence>
<evidence type="ECO:0000313" key="19">
    <source>
        <dbReference type="Proteomes" id="UP000268310"/>
    </source>
</evidence>
<sequence>MPNKIKKRHFIDWGILIPYLFLSIIGLMMVYSTTSYVLLENGQYPGRQAIFQLVFWLISLFLIFFIYKLKTNVLKNVKVTFVALLIVCFFLFLAFAFSPVNGAYGWIQIPGMGTIQPAEFFKVVAIWVFAAALAKRQSQIQYHFMYSVKGLLLTMLVPISALLFYPDFGNAAIIVLLSIVMLLASGVNYIYTLYTGLIGILGSILAIFGVNTIGKYFIPDYVLSRFAVFRNPFIDEYGDGHQMIHGYYALFNGGLFGRGLGNSIQKKGFLQFAHTDYAFAIVVEELGLIVAILVLGVLFYMITRILLIGIRSKDPFNSIMCIGIGALFLISIFINLGGITGIIPLSGITFPFISQGGSSLMMFSVCVGFALNISADEKKKAMLEKQEAGK</sequence>
<evidence type="ECO:0000256" key="5">
    <source>
        <dbReference type="ARBA" id="ARBA00022960"/>
    </source>
</evidence>
<name>A0ABM7ABC9_9ENTE</name>
<feature type="transmembrane region" description="Helical" evidence="17">
    <location>
        <begin position="117"/>
        <end position="134"/>
    </location>
</feature>
<keyword evidence="2" id="KW-0328">Glycosyltransferase</keyword>
<keyword evidence="8 17" id="KW-0472">Membrane</keyword>
<organism evidence="18 19">
    <name type="scientific">Tetragenococcus osmophilus</name>
    <dbReference type="NCBI Taxonomy" id="526944"/>
    <lineage>
        <taxon>Bacteria</taxon>
        <taxon>Bacillati</taxon>
        <taxon>Bacillota</taxon>
        <taxon>Bacilli</taxon>
        <taxon>Lactobacillales</taxon>
        <taxon>Enterococcaceae</taxon>
        <taxon>Tetragenococcus</taxon>
    </lineage>
</organism>
<comment type="subcellular location">
    <subcellularLocation>
        <location evidence="1">Membrane</location>
        <topology evidence="1">Multi-pass membrane protein</topology>
    </subcellularLocation>
</comment>
<dbReference type="PROSITE" id="PS00428">
    <property type="entry name" value="FTSW_RODA_SPOVE"/>
    <property type="match status" value="1"/>
</dbReference>
<feature type="transmembrane region" description="Helical" evidence="17">
    <location>
        <begin position="286"/>
        <end position="307"/>
    </location>
</feature>
<evidence type="ECO:0000256" key="16">
    <source>
        <dbReference type="ARBA" id="ARBA00049966"/>
    </source>
</evidence>
<comment type="catalytic activity">
    <reaction evidence="15">
        <text>[GlcNAc-(1-&gt;4)-Mur2Ac(oyl-L-Ala-gamma-D-Glu-L-Lys-D-Ala-D-Ala)](n)-di-trans,octa-cis-undecaprenyl diphosphate + beta-D-GlcNAc-(1-&gt;4)-Mur2Ac(oyl-L-Ala-gamma-D-Glu-L-Lys-D-Ala-D-Ala)-di-trans,octa-cis-undecaprenyl diphosphate = [GlcNAc-(1-&gt;4)-Mur2Ac(oyl-L-Ala-gamma-D-Glu-L-Lys-D-Ala-D-Ala)](n+1)-di-trans,octa-cis-undecaprenyl diphosphate + di-trans,octa-cis-undecaprenyl diphosphate + H(+)</text>
        <dbReference type="Rhea" id="RHEA:23708"/>
        <dbReference type="Rhea" id="RHEA-COMP:9602"/>
        <dbReference type="Rhea" id="RHEA-COMP:9603"/>
        <dbReference type="ChEBI" id="CHEBI:15378"/>
        <dbReference type="ChEBI" id="CHEBI:58405"/>
        <dbReference type="ChEBI" id="CHEBI:60033"/>
        <dbReference type="ChEBI" id="CHEBI:78435"/>
        <dbReference type="EC" id="2.4.99.28"/>
    </reaction>
</comment>
<feature type="transmembrane region" description="Helical" evidence="17">
    <location>
        <begin position="319"/>
        <end position="346"/>
    </location>
</feature>
<keyword evidence="7 17" id="KW-1133">Transmembrane helix</keyword>
<evidence type="ECO:0000256" key="10">
    <source>
        <dbReference type="ARBA" id="ARBA00033270"/>
    </source>
</evidence>
<evidence type="ECO:0000256" key="13">
    <source>
        <dbReference type="ARBA" id="ARBA00041418"/>
    </source>
</evidence>
<accession>A0ABM7ABC9</accession>
<feature type="transmembrane region" description="Helical" evidence="17">
    <location>
        <begin position="198"/>
        <end position="218"/>
    </location>
</feature>
<evidence type="ECO:0000256" key="2">
    <source>
        <dbReference type="ARBA" id="ARBA00022676"/>
    </source>
</evidence>
<dbReference type="EMBL" id="CP027783">
    <property type="protein sequence ID" value="AYW48700.1"/>
    <property type="molecule type" value="Genomic_DNA"/>
</dbReference>
<evidence type="ECO:0000256" key="11">
    <source>
        <dbReference type="ARBA" id="ARBA00038053"/>
    </source>
</evidence>
<keyword evidence="6" id="KW-0573">Peptidoglycan synthesis</keyword>